<dbReference type="AlphaFoldDB" id="A0A0P9NUS6"/>
<sequence length="85" mass="9333">MKDGQSIATETVAGEDLVHPLMGGAVFGEQDHPALIPLTVEFEIGSEPIKDRFGFGVDLILGCLSPRPQLVQHLLLLRRQWLRAS</sequence>
<accession>A0A0P9NUS6</accession>
<organism evidence="1 2">
    <name type="scientific">Pseudomonas syringae pv. antirrhini</name>
    <dbReference type="NCBI Taxonomy" id="251702"/>
    <lineage>
        <taxon>Bacteria</taxon>
        <taxon>Pseudomonadati</taxon>
        <taxon>Pseudomonadota</taxon>
        <taxon>Gammaproteobacteria</taxon>
        <taxon>Pseudomonadales</taxon>
        <taxon>Pseudomonadaceae</taxon>
        <taxon>Pseudomonas</taxon>
    </lineage>
</organism>
<protein>
    <submittedName>
        <fullName evidence="1">Uncharacterized protein</fullName>
    </submittedName>
</protein>
<gene>
    <name evidence="1" type="ORF">ALO88_02510</name>
</gene>
<proteinExistence type="predicted"/>
<evidence type="ECO:0000313" key="1">
    <source>
        <dbReference type="EMBL" id="KPW47872.1"/>
    </source>
</evidence>
<evidence type="ECO:0000313" key="2">
    <source>
        <dbReference type="Proteomes" id="UP000050425"/>
    </source>
</evidence>
<dbReference type="Proteomes" id="UP000050425">
    <property type="component" value="Unassembled WGS sequence"/>
</dbReference>
<dbReference type="EMBL" id="LJPT01000105">
    <property type="protein sequence ID" value="KPW47872.1"/>
    <property type="molecule type" value="Genomic_DNA"/>
</dbReference>
<name>A0A0P9NUS6_9PSED</name>
<comment type="caution">
    <text evidence="1">The sequence shown here is derived from an EMBL/GenBank/DDBJ whole genome shotgun (WGS) entry which is preliminary data.</text>
</comment>
<reference evidence="1 2" key="1">
    <citation type="submission" date="2015-09" db="EMBL/GenBank/DDBJ databases">
        <title>Genome announcement of multiple Pseudomonas syringae strains.</title>
        <authorList>
            <person name="Thakur S."/>
            <person name="Wang P.W."/>
            <person name="Gong Y."/>
            <person name="Weir B.S."/>
            <person name="Guttman D.S."/>
        </authorList>
    </citation>
    <scope>NUCLEOTIDE SEQUENCE [LARGE SCALE GENOMIC DNA]</scope>
    <source>
        <strain evidence="1 2">ICMP4303</strain>
    </source>
</reference>